<keyword evidence="6" id="KW-0119">Carbohydrate metabolism</keyword>
<evidence type="ECO:0000313" key="13">
    <source>
        <dbReference type="EMBL" id="AXH93541.1"/>
    </source>
</evidence>
<reference evidence="14 16" key="3">
    <citation type="submission" date="2019-09" db="EMBL/GenBank/DDBJ databases">
        <title>High taxonomic diversity of Micromonospora strains isolated from Medicago sativa nodules in different geographical locations.</title>
        <authorList>
            <person name="Martinez-Hidalgo P."/>
            <person name="Flores-Felix J.D."/>
            <person name="Velazquez E."/>
            <person name="Brau L."/>
            <person name="Trujillo M.E."/>
            <person name="Martinez-Molina E."/>
        </authorList>
    </citation>
    <scope>NUCLEOTIDE SEQUENCE [LARGE SCALE GENOMIC DNA]</scope>
    <source>
        <strain evidence="14 16">ALFB5</strain>
    </source>
</reference>
<evidence type="ECO:0000256" key="1">
    <source>
        <dbReference type="ARBA" id="ARBA00000448"/>
    </source>
</evidence>
<evidence type="ECO:0000256" key="6">
    <source>
        <dbReference type="ARBA" id="ARBA00023277"/>
    </source>
</evidence>
<reference evidence="13 15" key="1">
    <citation type="submission" date="2018-07" db="EMBL/GenBank/DDBJ databases">
        <authorList>
            <person name="Ye Y."/>
        </authorList>
    </citation>
    <scope>NUCLEOTIDE SEQUENCE [LARGE SCALE GENOMIC DNA]</scope>
    <source>
        <strain evidence="13">110B</strain>
        <strain evidence="15">H14(2018)</strain>
    </source>
</reference>
<keyword evidence="8" id="KW-0624">Polysaccharide degradation</keyword>
<feature type="binding site" evidence="10">
    <location>
        <position position="314"/>
    </location>
    <ligand>
        <name>substrate</name>
    </ligand>
</feature>
<reference evidence="13 15" key="2">
    <citation type="submission" date="2018-08" db="EMBL/GenBank/DDBJ databases">
        <title>Streptomyces kandeliansis sp. nov., an endophytic bacterium isolated from mangrove plant.</title>
        <authorList>
            <person name="Wang R."/>
        </authorList>
    </citation>
    <scope>NUCLEOTIDE SEQUENCE [LARGE SCALE GENOMIC DNA]</scope>
    <source>
        <strain evidence="13">110B</strain>
        <strain evidence="15">H14(2018)</strain>
    </source>
</reference>
<dbReference type="GO" id="GO:0005829">
    <property type="term" value="C:cytosol"/>
    <property type="evidence" value="ECO:0007669"/>
    <property type="project" value="TreeGrafter"/>
</dbReference>
<evidence type="ECO:0000256" key="5">
    <source>
        <dbReference type="ARBA" id="ARBA00023001"/>
    </source>
</evidence>
<dbReference type="GO" id="GO:0030245">
    <property type="term" value="P:cellulose catabolic process"/>
    <property type="evidence" value="ECO:0007669"/>
    <property type="project" value="UniProtKB-KW"/>
</dbReference>
<feature type="binding site" evidence="10">
    <location>
        <position position="182"/>
    </location>
    <ligand>
        <name>substrate</name>
    </ligand>
</feature>
<evidence type="ECO:0000256" key="8">
    <source>
        <dbReference type="ARBA" id="ARBA00023326"/>
    </source>
</evidence>
<evidence type="ECO:0000256" key="12">
    <source>
        <dbReference type="SAM" id="MobiDB-lite"/>
    </source>
</evidence>
<keyword evidence="5" id="KW-0136">Cellulose degradation</keyword>
<evidence type="ECO:0000256" key="2">
    <source>
        <dbReference type="ARBA" id="ARBA00010838"/>
    </source>
</evidence>
<dbReference type="RefSeq" id="WP_114920810.1">
    <property type="nucleotide sequence ID" value="NZ_CBDRLW010000042.1"/>
</dbReference>
<evidence type="ECO:0000313" key="14">
    <source>
        <dbReference type="EMBL" id="KAB1116517.1"/>
    </source>
</evidence>
<dbReference type="PANTHER" id="PTHR10353:SF36">
    <property type="entry name" value="LP05116P"/>
    <property type="match status" value="1"/>
</dbReference>
<feature type="active site" description="Nucleophile" evidence="9">
    <location>
        <position position="382"/>
    </location>
</feature>
<dbReference type="InterPro" id="IPR033132">
    <property type="entry name" value="GH_1_N_CS"/>
</dbReference>
<dbReference type="InterPro" id="IPR017736">
    <property type="entry name" value="Glyco_hydro_1_beta-glucosidase"/>
</dbReference>
<feature type="binding site" evidence="10">
    <location>
        <begin position="434"/>
        <end position="435"/>
    </location>
    <ligand>
        <name>substrate</name>
    </ligand>
</feature>
<evidence type="ECO:0000256" key="3">
    <source>
        <dbReference type="ARBA" id="ARBA00012744"/>
    </source>
</evidence>
<feature type="active site" description="Proton donor" evidence="9">
    <location>
        <position position="183"/>
    </location>
</feature>
<dbReference type="GO" id="GO:0008422">
    <property type="term" value="F:beta-glucosidase activity"/>
    <property type="evidence" value="ECO:0007669"/>
    <property type="project" value="UniProtKB-EC"/>
</dbReference>
<dbReference type="Proteomes" id="UP000253958">
    <property type="component" value="Chromosome"/>
</dbReference>
<proteinExistence type="inferred from homology"/>
<evidence type="ECO:0000313" key="16">
    <source>
        <dbReference type="Proteomes" id="UP000471364"/>
    </source>
</evidence>
<dbReference type="Pfam" id="PF00232">
    <property type="entry name" value="Glyco_hydro_1"/>
    <property type="match status" value="1"/>
</dbReference>
<dbReference type="FunFam" id="3.20.20.80:FF:000004">
    <property type="entry name" value="Beta-glucosidase 6-phospho-beta-glucosidase"/>
    <property type="match status" value="1"/>
</dbReference>
<organism evidence="13 15">
    <name type="scientific">Micromonospora aurantiaca</name>
    <name type="common">nom. illeg.</name>
    <dbReference type="NCBI Taxonomy" id="47850"/>
    <lineage>
        <taxon>Bacteria</taxon>
        <taxon>Bacillati</taxon>
        <taxon>Actinomycetota</taxon>
        <taxon>Actinomycetes</taxon>
        <taxon>Micromonosporales</taxon>
        <taxon>Micromonosporaceae</taxon>
        <taxon>Micromonospora</taxon>
    </lineage>
</organism>
<dbReference type="SUPFAM" id="SSF51445">
    <property type="entry name" value="(Trans)glycosidases"/>
    <property type="match status" value="1"/>
</dbReference>
<dbReference type="InterPro" id="IPR001360">
    <property type="entry name" value="Glyco_hydro_1"/>
</dbReference>
<dbReference type="Proteomes" id="UP000471364">
    <property type="component" value="Unassembled WGS sequence"/>
</dbReference>
<comment type="similarity">
    <text evidence="2 11">Belongs to the glycosyl hydrolase 1 family.</text>
</comment>
<keyword evidence="4 11" id="KW-0378">Hydrolase</keyword>
<protein>
    <recommendedName>
        <fullName evidence="3 11">Beta-glucosidase</fullName>
        <ecNumber evidence="3 11">3.2.1.21</ecNumber>
    </recommendedName>
</protein>
<dbReference type="NCBIfam" id="TIGR03356">
    <property type="entry name" value="BGL"/>
    <property type="match status" value="1"/>
</dbReference>
<evidence type="ECO:0000256" key="11">
    <source>
        <dbReference type="RuleBase" id="RU361175"/>
    </source>
</evidence>
<feature type="region of interest" description="Disordered" evidence="12">
    <location>
        <begin position="1"/>
        <end position="20"/>
    </location>
</feature>
<dbReference type="PROSITE" id="PS00653">
    <property type="entry name" value="GLYCOSYL_HYDROL_F1_2"/>
    <property type="match status" value="1"/>
</dbReference>
<name>A0A3M9KA44_9ACTN</name>
<evidence type="ECO:0000256" key="4">
    <source>
        <dbReference type="ARBA" id="ARBA00022801"/>
    </source>
</evidence>
<evidence type="ECO:0000256" key="7">
    <source>
        <dbReference type="ARBA" id="ARBA00023295"/>
    </source>
</evidence>
<dbReference type="InterPro" id="IPR017853">
    <property type="entry name" value="GH"/>
</dbReference>
<dbReference type="PRINTS" id="PR00131">
    <property type="entry name" value="GLHYDRLASE1"/>
</dbReference>
<sequence>MTTTSQGAAAAATQPDLPELPDLPAGFSWGAATAAYQIEGAVDEDGRGPSIWDTFCRRPGAVDDGTSGSVACDSYHRWREDVDLLAGLGVDAYRFSIAWPRVMPAGRGAVNRRGLDYYDRLVDALCGHGIRPFVTLYHWDLPQALEDEGGWRVRDTAEWFAEYAAAVAGVLGDRVQDWITLNEPYCSSMVGYAEGRHAPGAAEGHGALAAAHHLLLGHGRAVAAVRSAAGPRARVGITLNLSPAVPASDTEADRAAADRQDLMLNRQFTDPVLGGAYPSGFERLYAGVSDLSFRRDGDLAVISTPLDFLGVNYYYRVHVADAPYEQPDPALRSAFDIGVRQLRPDGLPTTDLGWPVEPQGLFDTLTGLADRYPGLPAVYVTENGCADLRDEPEPDPERISFVAGHLAAAARAAAVDDRLDLRGYFYWSLIDNFEWARGYGPRFGLAHVDYGTGSRTPKASYHWLRDRLRAWRKRTSTCPSSTCA</sequence>
<feature type="binding site" evidence="10">
    <location>
        <position position="427"/>
    </location>
    <ligand>
        <name>substrate</name>
    </ligand>
</feature>
<dbReference type="Gene3D" id="3.20.20.80">
    <property type="entry name" value="Glycosidases"/>
    <property type="match status" value="1"/>
</dbReference>
<keyword evidence="16" id="KW-1185">Reference proteome</keyword>
<dbReference type="EC" id="3.2.1.21" evidence="3 11"/>
<feature type="binding site" evidence="10">
    <location>
        <position position="138"/>
    </location>
    <ligand>
        <name>substrate</name>
    </ligand>
</feature>
<feature type="binding site" evidence="10">
    <location>
        <position position="37"/>
    </location>
    <ligand>
        <name>substrate</name>
    </ligand>
</feature>
<dbReference type="AlphaFoldDB" id="A0A3M9KA44"/>
<evidence type="ECO:0000256" key="10">
    <source>
        <dbReference type="PIRSR" id="PIRSR617736-2"/>
    </source>
</evidence>
<keyword evidence="7 11" id="KW-0326">Glycosidase</keyword>
<gene>
    <name evidence="13" type="ORF">DVH21_28450</name>
    <name evidence="14" type="ORF">F6X54_11730</name>
</gene>
<accession>A0A3M9KA44</accession>
<dbReference type="EMBL" id="CP031263">
    <property type="protein sequence ID" value="AXH93541.1"/>
    <property type="molecule type" value="Genomic_DNA"/>
</dbReference>
<comment type="catalytic activity">
    <reaction evidence="1 11">
        <text>Hydrolysis of terminal, non-reducing beta-D-glucosyl residues with release of beta-D-glucose.</text>
        <dbReference type="EC" id="3.2.1.21"/>
    </reaction>
</comment>
<dbReference type="EMBL" id="WAAR01000041">
    <property type="protein sequence ID" value="KAB1116517.1"/>
    <property type="molecule type" value="Genomic_DNA"/>
</dbReference>
<dbReference type="PANTHER" id="PTHR10353">
    <property type="entry name" value="GLYCOSYL HYDROLASE"/>
    <property type="match status" value="1"/>
</dbReference>
<evidence type="ECO:0000256" key="9">
    <source>
        <dbReference type="PIRSR" id="PIRSR617736-1"/>
    </source>
</evidence>
<evidence type="ECO:0000313" key="15">
    <source>
        <dbReference type="Proteomes" id="UP000253958"/>
    </source>
</evidence>